<accession>A0A0N4THU4</accession>
<reference evidence="3" key="1">
    <citation type="submission" date="2017-02" db="UniProtKB">
        <authorList>
            <consortium name="WormBaseParasite"/>
        </authorList>
    </citation>
    <scope>IDENTIFICATION</scope>
</reference>
<organism evidence="3">
    <name type="scientific">Brugia pahangi</name>
    <name type="common">Filarial nematode worm</name>
    <dbReference type="NCBI Taxonomy" id="6280"/>
    <lineage>
        <taxon>Eukaryota</taxon>
        <taxon>Metazoa</taxon>
        <taxon>Ecdysozoa</taxon>
        <taxon>Nematoda</taxon>
        <taxon>Chromadorea</taxon>
        <taxon>Rhabditida</taxon>
        <taxon>Spirurina</taxon>
        <taxon>Spiruromorpha</taxon>
        <taxon>Filarioidea</taxon>
        <taxon>Onchocercidae</taxon>
        <taxon>Brugia</taxon>
    </lineage>
</organism>
<reference evidence="1 2" key="2">
    <citation type="submission" date="2018-11" db="EMBL/GenBank/DDBJ databases">
        <authorList>
            <consortium name="Pathogen Informatics"/>
        </authorList>
    </citation>
    <scope>NUCLEOTIDE SEQUENCE [LARGE SCALE GENOMIC DNA]</scope>
</reference>
<name>A0A0N4THU4_BRUPA</name>
<proteinExistence type="predicted"/>
<dbReference type="Proteomes" id="UP000278627">
    <property type="component" value="Unassembled WGS sequence"/>
</dbReference>
<evidence type="ECO:0000313" key="3">
    <source>
        <dbReference type="WBParaSite" id="BPAG_0000778301-mRNA-1"/>
    </source>
</evidence>
<evidence type="ECO:0000313" key="2">
    <source>
        <dbReference type="Proteomes" id="UP000278627"/>
    </source>
</evidence>
<gene>
    <name evidence="1" type="ORF">BPAG_LOCUS7745</name>
</gene>
<sequence length="49" mass="5680">MHRAENQKRRYFTAVVNFVSSKAINSIAAFSYVFSFAYNKVHIVNILLL</sequence>
<evidence type="ECO:0000313" key="1">
    <source>
        <dbReference type="EMBL" id="VDN88931.1"/>
    </source>
</evidence>
<dbReference type="WBParaSite" id="BPAG_0000778301-mRNA-1">
    <property type="protein sequence ID" value="BPAG_0000778301-mRNA-1"/>
    <property type="gene ID" value="BPAG_0000778301"/>
</dbReference>
<dbReference type="EMBL" id="UZAD01009335">
    <property type="protein sequence ID" value="VDN88931.1"/>
    <property type="molecule type" value="Genomic_DNA"/>
</dbReference>
<protein>
    <submittedName>
        <fullName evidence="3">GtrA family protein</fullName>
    </submittedName>
</protein>
<keyword evidence="2" id="KW-1185">Reference proteome</keyword>
<dbReference type="AlphaFoldDB" id="A0A0N4THU4"/>